<evidence type="ECO:0000313" key="3">
    <source>
        <dbReference type="Proteomes" id="UP000319255"/>
    </source>
</evidence>
<reference evidence="2 3" key="1">
    <citation type="submission" date="2019-06" db="EMBL/GenBank/DDBJ databases">
        <title>A novel bacterium of genus Amaricoccus, isolated from marine sediment.</title>
        <authorList>
            <person name="Huang H."/>
            <person name="Mo K."/>
            <person name="Hu Y."/>
        </authorList>
    </citation>
    <scope>NUCLEOTIDE SEQUENCE [LARGE SCALE GENOMIC DNA]</scope>
    <source>
        <strain evidence="2 3">HB172011</strain>
    </source>
</reference>
<feature type="domain" description="UPF0033" evidence="1">
    <location>
        <begin position="10"/>
        <end position="72"/>
    </location>
</feature>
<dbReference type="Proteomes" id="UP000319255">
    <property type="component" value="Unassembled WGS sequence"/>
</dbReference>
<dbReference type="AlphaFoldDB" id="A0A501WD66"/>
<keyword evidence="2" id="KW-0808">Transferase</keyword>
<dbReference type="EMBL" id="VFRP01000032">
    <property type="protein sequence ID" value="TPE47328.1"/>
    <property type="molecule type" value="Genomic_DNA"/>
</dbReference>
<dbReference type="InterPro" id="IPR001455">
    <property type="entry name" value="TusA-like"/>
</dbReference>
<dbReference type="OrthoDB" id="9810775at2"/>
<dbReference type="Gene3D" id="3.30.110.40">
    <property type="entry name" value="TusA-like domain"/>
    <property type="match status" value="1"/>
</dbReference>
<evidence type="ECO:0000313" key="2">
    <source>
        <dbReference type="EMBL" id="TPE47328.1"/>
    </source>
</evidence>
<evidence type="ECO:0000259" key="1">
    <source>
        <dbReference type="Pfam" id="PF01206"/>
    </source>
</evidence>
<organism evidence="2 3">
    <name type="scientific">Amaricoccus solimangrovi</name>
    <dbReference type="NCBI Taxonomy" id="2589815"/>
    <lineage>
        <taxon>Bacteria</taxon>
        <taxon>Pseudomonadati</taxon>
        <taxon>Pseudomonadota</taxon>
        <taxon>Alphaproteobacteria</taxon>
        <taxon>Rhodobacterales</taxon>
        <taxon>Paracoccaceae</taxon>
        <taxon>Amaricoccus</taxon>
    </lineage>
</organism>
<dbReference type="SUPFAM" id="SSF64307">
    <property type="entry name" value="SirA-like"/>
    <property type="match status" value="1"/>
</dbReference>
<gene>
    <name evidence="2" type="ORF">FJM51_20330</name>
</gene>
<dbReference type="InterPro" id="IPR036868">
    <property type="entry name" value="TusA-like_sf"/>
</dbReference>
<name>A0A501WD66_9RHOB</name>
<proteinExistence type="predicted"/>
<keyword evidence="3" id="KW-1185">Reference proteome</keyword>
<sequence>MNGESEERWDAGELGCGELVVLLRMRLRRMPGRILHLIARDTGAAEDLPAWCRMTANTLERHDPATASFWIRSKSDWN</sequence>
<protein>
    <submittedName>
        <fullName evidence="2">Sulfurtransferase TusA family protein</fullName>
    </submittedName>
</protein>
<comment type="caution">
    <text evidence="2">The sequence shown here is derived from an EMBL/GenBank/DDBJ whole genome shotgun (WGS) entry which is preliminary data.</text>
</comment>
<dbReference type="GO" id="GO:0016740">
    <property type="term" value="F:transferase activity"/>
    <property type="evidence" value="ECO:0007669"/>
    <property type="project" value="UniProtKB-KW"/>
</dbReference>
<dbReference type="Pfam" id="PF01206">
    <property type="entry name" value="TusA"/>
    <property type="match status" value="1"/>
</dbReference>
<accession>A0A501WD66</accession>
<dbReference type="RefSeq" id="WP_140455964.1">
    <property type="nucleotide sequence ID" value="NZ_VFRP01000032.1"/>
</dbReference>